<keyword evidence="4" id="KW-0963">Cytoplasm</keyword>
<keyword evidence="6 15" id="KW-0493">Microtubule</keyword>
<comment type="caution">
    <text evidence="18">The sequence shown here is derived from an EMBL/GenBank/DDBJ whole genome shotgun (WGS) entry which is preliminary data.</text>
</comment>
<dbReference type="Gene3D" id="3.40.850.10">
    <property type="entry name" value="Kinesin motor domain"/>
    <property type="match status" value="1"/>
</dbReference>
<dbReference type="InterPro" id="IPR008984">
    <property type="entry name" value="SMAD_FHA_dom_sf"/>
</dbReference>
<protein>
    <recommendedName>
        <fullName evidence="15">Kinesin-like protein</fullName>
    </recommendedName>
</protein>
<organism evidence="18 19">
    <name type="scientific">Aldrovandia affinis</name>
    <dbReference type="NCBI Taxonomy" id="143900"/>
    <lineage>
        <taxon>Eukaryota</taxon>
        <taxon>Metazoa</taxon>
        <taxon>Chordata</taxon>
        <taxon>Craniata</taxon>
        <taxon>Vertebrata</taxon>
        <taxon>Euteleostomi</taxon>
        <taxon>Actinopterygii</taxon>
        <taxon>Neopterygii</taxon>
        <taxon>Teleostei</taxon>
        <taxon>Notacanthiformes</taxon>
        <taxon>Halosauridae</taxon>
        <taxon>Aldrovandia</taxon>
    </lineage>
</organism>
<dbReference type="PANTHER" id="PTHR47117">
    <property type="entry name" value="STAR-RELATED LIPID TRANSFER PROTEIN 9"/>
    <property type="match status" value="1"/>
</dbReference>
<dbReference type="GO" id="GO:0043066">
    <property type="term" value="P:negative regulation of apoptotic process"/>
    <property type="evidence" value="ECO:0007669"/>
    <property type="project" value="UniProtKB-ARBA"/>
</dbReference>
<keyword evidence="8 14" id="KW-0067">ATP-binding</keyword>
<evidence type="ECO:0000256" key="5">
    <source>
        <dbReference type="ARBA" id="ARBA00022553"/>
    </source>
</evidence>
<feature type="coiled-coil region" evidence="16">
    <location>
        <begin position="544"/>
        <end position="636"/>
    </location>
</feature>
<keyword evidence="9 16" id="KW-0175">Coiled coil</keyword>
<dbReference type="InterPro" id="IPR032405">
    <property type="entry name" value="Kinesin_assoc"/>
</dbReference>
<sequence>MENTAVTVAVGVRSFNSREETEKGKQVIFMDNQETTVQHPDSNQRYTFSYDFSFCSVENTDPNFASQKMVYEKLARPLLEGAFEGFNTCLFAYGQTGSGKSYTMMGFGEEAGVTPRFCEELFTRVSKSQNKQVTCHLEMSYFEVYNEKIHDLLVVKDEQGHKLPLRVREHPVFGPYVADLSTNVVSSYADIQGWLELGNKQRATAATGMNDKSSRSHSVFTLVMTQTKTEFVEEEEHDHTITSRINLVDLAGSERCSSAQTSGDRLREGASINKSLLTLGKVISALSEQCQSRKKVFIPYRESVLTWSTRTTTPSSSEVSSASPCFPPINHEASLFKLKADFDKLRAAQIGIEPEKMRLFQQEITALKTQLTQQDREMAEAHRAWKEKLEQAEKRKREETKELQKAGITFKVDNRLPNLVNLNEDPQLSEILLYMIKEGQTKVGKHKSESAHDIQLSGALIADEHCVISSVGGTVSITPIKDAKTFVNGILVSESTVLHHGDRVILGGDHYFRFNHPVEVHTGKRVSCWTQSGDGHKDFEFAKNELLAAQRAQLEAEIEEARVRAKEEMMQGIQVAKAMAQKELSDQKALYENKIKALECELEEESEKKKRQELDNQRVASKMEELQTAKILLEQEVHVKKKLLHMEAQATRQAMVDHAIRHAKIVEALEEEKRTIDENLESFRKIIAQNAPRNVLAQPQWDAMKLSVMIEEANAISKKTLQKHHVQQARAVR</sequence>
<dbReference type="FunFam" id="3.40.850.10:FF:000042">
    <property type="entry name" value="Kinesin family member 14"/>
    <property type="match status" value="1"/>
</dbReference>
<keyword evidence="11" id="KW-0206">Cytoskeleton</keyword>
<dbReference type="InterPro" id="IPR000253">
    <property type="entry name" value="FHA_dom"/>
</dbReference>
<dbReference type="GO" id="GO:0008017">
    <property type="term" value="F:microtubule binding"/>
    <property type="evidence" value="ECO:0007669"/>
    <property type="project" value="InterPro"/>
</dbReference>
<dbReference type="SMART" id="SM00129">
    <property type="entry name" value="KISc"/>
    <property type="match status" value="1"/>
</dbReference>
<dbReference type="GO" id="GO:0007018">
    <property type="term" value="P:microtubule-based movement"/>
    <property type="evidence" value="ECO:0007669"/>
    <property type="project" value="InterPro"/>
</dbReference>
<evidence type="ECO:0000256" key="3">
    <source>
        <dbReference type="ARBA" id="ARBA00004214"/>
    </source>
</evidence>
<evidence type="ECO:0000256" key="4">
    <source>
        <dbReference type="ARBA" id="ARBA00022490"/>
    </source>
</evidence>
<dbReference type="Pfam" id="PF00225">
    <property type="entry name" value="Kinesin"/>
    <property type="match status" value="1"/>
</dbReference>
<evidence type="ECO:0000256" key="15">
    <source>
        <dbReference type="RuleBase" id="RU000394"/>
    </source>
</evidence>
<accession>A0AAD7VX55</accession>
<evidence type="ECO:0000256" key="8">
    <source>
        <dbReference type="ARBA" id="ARBA00022840"/>
    </source>
</evidence>
<evidence type="ECO:0000259" key="17">
    <source>
        <dbReference type="PROSITE" id="PS50067"/>
    </source>
</evidence>
<dbReference type="AlphaFoldDB" id="A0AAD7VX55"/>
<dbReference type="GO" id="GO:0030496">
    <property type="term" value="C:midbody"/>
    <property type="evidence" value="ECO:0007669"/>
    <property type="project" value="UniProtKB-SubCell"/>
</dbReference>
<comment type="similarity">
    <text evidence="14 15">Belongs to the TRAFAC class myosin-kinesin ATPase superfamily. Kinesin family.</text>
</comment>
<keyword evidence="5" id="KW-0597">Phosphoprotein</keyword>
<dbReference type="PRINTS" id="PR00380">
    <property type="entry name" value="KINESINHEAVY"/>
</dbReference>
<dbReference type="InterPro" id="IPR027417">
    <property type="entry name" value="P-loop_NTPase"/>
</dbReference>
<dbReference type="EMBL" id="JAINUG010002263">
    <property type="protein sequence ID" value="KAJ8350979.1"/>
    <property type="molecule type" value="Genomic_DNA"/>
</dbReference>
<dbReference type="CDD" id="cd22707">
    <property type="entry name" value="FHA_KIF14"/>
    <property type="match status" value="1"/>
</dbReference>
<dbReference type="SMART" id="SM00240">
    <property type="entry name" value="FHA"/>
    <property type="match status" value="1"/>
</dbReference>
<dbReference type="GO" id="GO:0003777">
    <property type="term" value="F:microtubule motor activity"/>
    <property type="evidence" value="ECO:0007669"/>
    <property type="project" value="InterPro"/>
</dbReference>
<evidence type="ECO:0000313" key="18">
    <source>
        <dbReference type="EMBL" id="KAJ8350979.1"/>
    </source>
</evidence>
<keyword evidence="19" id="KW-1185">Reference proteome</keyword>
<comment type="subunit">
    <text evidence="13">Directly interacts with PRC1 within a complex also containing KIF4A, KIF20A and KIF23; targets to the central spindle. Directly interacts with CIT depending on the activation state of the kinase (stronger interaction with the kinase-dead form); targets to the midbody. Interacts with ARRB2; the interaction is detected in the nucleus upon OR1D2 stimulation. Interacts with AKT1; the interaction is detected in the plasma membrane upon INS stimulation and promotes AKT1 phosphorylation. Interacts with SVIL; at midbody during cytokinesis. Interacts with RADIL (via PDZ domain); recruits RADIL to the microtubule network restricting RADIL from interaction with activated RAP1A.</text>
</comment>
<dbReference type="InterPro" id="IPR036961">
    <property type="entry name" value="Kinesin_motor_dom_sf"/>
</dbReference>
<evidence type="ECO:0000256" key="1">
    <source>
        <dbReference type="ARBA" id="ARBA00004123"/>
    </source>
</evidence>
<evidence type="ECO:0000256" key="10">
    <source>
        <dbReference type="ARBA" id="ARBA00023175"/>
    </source>
</evidence>
<dbReference type="PROSITE" id="PS50067">
    <property type="entry name" value="KINESIN_MOTOR_2"/>
    <property type="match status" value="1"/>
</dbReference>
<dbReference type="Gene3D" id="2.60.200.20">
    <property type="match status" value="1"/>
</dbReference>
<evidence type="ECO:0000256" key="11">
    <source>
        <dbReference type="ARBA" id="ARBA00023212"/>
    </source>
</evidence>
<gene>
    <name evidence="18" type="ORF">AAFF_G00169180</name>
</gene>
<evidence type="ECO:0000256" key="14">
    <source>
        <dbReference type="PROSITE-ProRule" id="PRU00283"/>
    </source>
</evidence>
<keyword evidence="7 14" id="KW-0547">Nucleotide-binding</keyword>
<evidence type="ECO:0000256" key="13">
    <source>
        <dbReference type="ARBA" id="ARBA00064520"/>
    </source>
</evidence>
<dbReference type="SUPFAM" id="SSF49879">
    <property type="entry name" value="SMAD/FHA domain"/>
    <property type="match status" value="1"/>
</dbReference>
<evidence type="ECO:0000256" key="2">
    <source>
        <dbReference type="ARBA" id="ARBA00004186"/>
    </source>
</evidence>
<dbReference type="Pfam" id="PF16183">
    <property type="entry name" value="Kinesin_assoc"/>
    <property type="match status" value="1"/>
</dbReference>
<dbReference type="InterPro" id="IPR001752">
    <property type="entry name" value="Kinesin_motor_dom"/>
</dbReference>
<keyword evidence="10 14" id="KW-0505">Motor protein</keyword>
<evidence type="ECO:0000256" key="12">
    <source>
        <dbReference type="ARBA" id="ARBA00023242"/>
    </source>
</evidence>
<dbReference type="Pfam" id="PF00498">
    <property type="entry name" value="FHA"/>
    <property type="match status" value="1"/>
</dbReference>
<evidence type="ECO:0000256" key="7">
    <source>
        <dbReference type="ARBA" id="ARBA00022741"/>
    </source>
</evidence>
<evidence type="ECO:0000256" key="9">
    <source>
        <dbReference type="ARBA" id="ARBA00023054"/>
    </source>
</evidence>
<keyword evidence="12" id="KW-0539">Nucleus</keyword>
<proteinExistence type="inferred from homology"/>
<dbReference type="PANTHER" id="PTHR47117:SF5">
    <property type="entry name" value="KINESIN-LIKE PROTEIN KIF14"/>
    <property type="match status" value="1"/>
</dbReference>
<feature type="domain" description="Kinesin motor" evidence="17">
    <location>
        <begin position="5"/>
        <end position="307"/>
    </location>
</feature>
<name>A0AAD7VX55_9TELE</name>
<dbReference type="InterPro" id="IPR019821">
    <property type="entry name" value="Kinesin_motor_CS"/>
</dbReference>
<dbReference type="FunFam" id="2.60.200.20:FF:000020">
    <property type="entry name" value="Kinesin family member 14"/>
    <property type="match status" value="1"/>
</dbReference>
<dbReference type="Proteomes" id="UP001221898">
    <property type="component" value="Unassembled WGS sequence"/>
</dbReference>
<dbReference type="GO" id="GO:0005524">
    <property type="term" value="F:ATP binding"/>
    <property type="evidence" value="ECO:0007669"/>
    <property type="project" value="UniProtKB-UniRule"/>
</dbReference>
<comment type="subcellular location">
    <subcellularLocation>
        <location evidence="2">Cytoplasm</location>
        <location evidence="2">Cytoskeleton</location>
        <location evidence="2">Spindle</location>
    </subcellularLocation>
    <subcellularLocation>
        <location evidence="3">Midbody</location>
    </subcellularLocation>
    <subcellularLocation>
        <location evidence="1">Nucleus</location>
    </subcellularLocation>
</comment>
<dbReference type="SUPFAM" id="SSF52540">
    <property type="entry name" value="P-loop containing nucleoside triphosphate hydrolases"/>
    <property type="match status" value="1"/>
</dbReference>
<dbReference type="GO" id="GO:0005819">
    <property type="term" value="C:spindle"/>
    <property type="evidence" value="ECO:0007669"/>
    <property type="project" value="UniProtKB-SubCell"/>
</dbReference>
<dbReference type="GO" id="GO:0005634">
    <property type="term" value="C:nucleus"/>
    <property type="evidence" value="ECO:0007669"/>
    <property type="project" value="UniProtKB-SubCell"/>
</dbReference>
<evidence type="ECO:0000256" key="6">
    <source>
        <dbReference type="ARBA" id="ARBA00022701"/>
    </source>
</evidence>
<feature type="binding site" evidence="14">
    <location>
        <begin position="94"/>
        <end position="101"/>
    </location>
    <ligand>
        <name>ATP</name>
        <dbReference type="ChEBI" id="CHEBI:30616"/>
    </ligand>
</feature>
<evidence type="ECO:0000256" key="16">
    <source>
        <dbReference type="SAM" id="Coils"/>
    </source>
</evidence>
<feature type="coiled-coil region" evidence="16">
    <location>
        <begin position="357"/>
        <end position="409"/>
    </location>
</feature>
<dbReference type="PROSITE" id="PS00411">
    <property type="entry name" value="KINESIN_MOTOR_1"/>
    <property type="match status" value="1"/>
</dbReference>
<evidence type="ECO:0000313" key="19">
    <source>
        <dbReference type="Proteomes" id="UP001221898"/>
    </source>
</evidence>
<dbReference type="GO" id="GO:0005874">
    <property type="term" value="C:microtubule"/>
    <property type="evidence" value="ECO:0007669"/>
    <property type="project" value="UniProtKB-KW"/>
</dbReference>
<reference evidence="18" key="1">
    <citation type="journal article" date="2023" name="Science">
        <title>Genome structures resolve the early diversification of teleost fishes.</title>
        <authorList>
            <person name="Parey E."/>
            <person name="Louis A."/>
            <person name="Montfort J."/>
            <person name="Bouchez O."/>
            <person name="Roques C."/>
            <person name="Iampietro C."/>
            <person name="Lluch J."/>
            <person name="Castinel A."/>
            <person name="Donnadieu C."/>
            <person name="Desvignes T."/>
            <person name="Floi Bucao C."/>
            <person name="Jouanno E."/>
            <person name="Wen M."/>
            <person name="Mejri S."/>
            <person name="Dirks R."/>
            <person name="Jansen H."/>
            <person name="Henkel C."/>
            <person name="Chen W.J."/>
            <person name="Zahm M."/>
            <person name="Cabau C."/>
            <person name="Klopp C."/>
            <person name="Thompson A.W."/>
            <person name="Robinson-Rechavi M."/>
            <person name="Braasch I."/>
            <person name="Lecointre G."/>
            <person name="Bobe J."/>
            <person name="Postlethwait J.H."/>
            <person name="Berthelot C."/>
            <person name="Roest Crollius H."/>
            <person name="Guiguen Y."/>
        </authorList>
    </citation>
    <scope>NUCLEOTIDE SEQUENCE</scope>
    <source>
        <strain evidence="18">NC1722</strain>
    </source>
</reference>